<comment type="caution">
    <text evidence="1">The sequence shown here is derived from an EMBL/GenBank/DDBJ whole genome shotgun (WGS) entry which is preliminary data.</text>
</comment>
<reference evidence="1" key="1">
    <citation type="submission" date="2021-01" db="EMBL/GenBank/DDBJ databases">
        <authorList>
            <person name="Kaushik A."/>
        </authorList>
    </citation>
    <scope>NUCLEOTIDE SEQUENCE</scope>
    <source>
        <strain evidence="1">AG4-R118</strain>
    </source>
</reference>
<sequence length="181" mass="20156">MAIRSKKPTVPITLYVIPFKKALNSPPLILKCVQRLEGGELKREGTLPSSSLPALKSGQIPPGEIRPRIGAMSSAFTHHQFCLQDGHLVDDTMLLKDYLVSSPDALNVERDKTPLGIKEQLDAAKYRVSEFTVKDTKSARKLTETNVDNNTVKHAPKATFRFKKGLNIFLFQFYCLSPVGM</sequence>
<evidence type="ECO:0000313" key="2">
    <source>
        <dbReference type="Proteomes" id="UP000663888"/>
    </source>
</evidence>
<organism evidence="1 2">
    <name type="scientific">Rhizoctonia solani</name>
    <dbReference type="NCBI Taxonomy" id="456999"/>
    <lineage>
        <taxon>Eukaryota</taxon>
        <taxon>Fungi</taxon>
        <taxon>Dikarya</taxon>
        <taxon>Basidiomycota</taxon>
        <taxon>Agaricomycotina</taxon>
        <taxon>Agaricomycetes</taxon>
        <taxon>Cantharellales</taxon>
        <taxon>Ceratobasidiaceae</taxon>
        <taxon>Rhizoctonia</taxon>
    </lineage>
</organism>
<dbReference type="AlphaFoldDB" id="A0A8H3D0N2"/>
<dbReference type="EMBL" id="CAJMWX010001614">
    <property type="protein sequence ID" value="CAE6499000.1"/>
    <property type="molecule type" value="Genomic_DNA"/>
</dbReference>
<gene>
    <name evidence="1" type="ORF">RDB_LOCUS150678</name>
</gene>
<name>A0A8H3D0N2_9AGAM</name>
<protein>
    <submittedName>
        <fullName evidence="1">Uncharacterized protein</fullName>
    </submittedName>
</protein>
<evidence type="ECO:0000313" key="1">
    <source>
        <dbReference type="EMBL" id="CAE6499000.1"/>
    </source>
</evidence>
<dbReference type="Proteomes" id="UP000663888">
    <property type="component" value="Unassembled WGS sequence"/>
</dbReference>
<accession>A0A8H3D0N2</accession>
<proteinExistence type="predicted"/>